<feature type="region of interest" description="Disordered" evidence="1">
    <location>
        <begin position="411"/>
        <end position="529"/>
    </location>
</feature>
<feature type="compositionally biased region" description="Basic residues" evidence="1">
    <location>
        <begin position="444"/>
        <end position="461"/>
    </location>
</feature>
<dbReference type="InterPro" id="IPR047589">
    <property type="entry name" value="DUF11_rpt"/>
</dbReference>
<dbReference type="InterPro" id="IPR051172">
    <property type="entry name" value="Chlamydia_OmcB"/>
</dbReference>
<dbReference type="AlphaFoldDB" id="A0A4R4ZDH5"/>
<dbReference type="PANTHER" id="PTHR34819">
    <property type="entry name" value="LARGE CYSTEINE-RICH PERIPLASMIC PROTEIN OMCB"/>
    <property type="match status" value="1"/>
</dbReference>
<dbReference type="NCBIfam" id="TIGR01451">
    <property type="entry name" value="B_ant_repeat"/>
    <property type="match status" value="1"/>
</dbReference>
<organism evidence="3 4">
    <name type="scientific">Nonomuraea terrae</name>
    <dbReference type="NCBI Taxonomy" id="2530383"/>
    <lineage>
        <taxon>Bacteria</taxon>
        <taxon>Bacillati</taxon>
        <taxon>Actinomycetota</taxon>
        <taxon>Actinomycetes</taxon>
        <taxon>Streptosporangiales</taxon>
        <taxon>Streptosporangiaceae</taxon>
        <taxon>Nonomuraea</taxon>
    </lineage>
</organism>
<evidence type="ECO:0000256" key="1">
    <source>
        <dbReference type="SAM" id="MobiDB-lite"/>
    </source>
</evidence>
<sequence>MTNTGNVTLTDVTAADTEFTGNGDQPVAGCPRDSLAPGGTVECTATYTLVQADIDQGSVVNTATATGTTSAGQTTTSAPSEAAVTGPAVGGLTLTKSAEPETVSEAGQTVTYTFTATNTGVTTLSGLTVLETAFSGTGGSLQVSCSPTTLAPTASATCTATPYEVTQEDIDSGALTNTAVAIADSPTEPAGVTSAPATATVETNPAAGLRLEKLASPDTVAAAGEDVDYTYVLTNTGTVTINNPAIEDSRFGPPGPGCSAERIRPGQTIQCTASYTVTADDVTAGSVTNTATAYGIRADTGQQVESDEAQETVPVLASSPALAKSVFPAKVTLPGQQVVYRFEVENTGGTTLSDVAIDESRFTGSGGPLDVHCPRRPLAPGTSMTCVAYYTVTAADLRAGGIDNTATATAEGGVRSASATARVVAEAAPNSPKGRAAPEEAGQRPRRRPERAGERRRHRRLADHGPQHRTHPAGEPDGERPRVRRGHLPGDDARPGRPDDLHHGAVHDHQEGREEGEDRERGDRLRDRH</sequence>
<comment type="caution">
    <text evidence="3">The sequence shown here is derived from an EMBL/GenBank/DDBJ whole genome shotgun (WGS) entry which is preliminary data.</text>
</comment>
<name>A0A4R4ZDH5_9ACTN</name>
<accession>A0A4R4ZDH5</accession>
<evidence type="ECO:0000313" key="3">
    <source>
        <dbReference type="EMBL" id="TDD56493.1"/>
    </source>
</evidence>
<keyword evidence="4" id="KW-1185">Reference proteome</keyword>
<dbReference type="Pfam" id="PF24346">
    <property type="entry name" value="DUF7507"/>
    <property type="match status" value="4"/>
</dbReference>
<feature type="domain" description="DUF7507" evidence="2">
    <location>
        <begin position="2"/>
        <end position="77"/>
    </location>
</feature>
<feature type="domain" description="DUF7507" evidence="2">
    <location>
        <begin position="92"/>
        <end position="189"/>
    </location>
</feature>
<feature type="compositionally biased region" description="Basic and acidic residues" evidence="1">
    <location>
        <begin position="488"/>
        <end position="529"/>
    </location>
</feature>
<dbReference type="InterPro" id="IPR055354">
    <property type="entry name" value="DUF7507"/>
</dbReference>
<evidence type="ECO:0000259" key="2">
    <source>
        <dbReference type="Pfam" id="PF24346"/>
    </source>
</evidence>
<dbReference type="PANTHER" id="PTHR34819:SF3">
    <property type="entry name" value="CELL SURFACE PROTEIN"/>
    <property type="match status" value="1"/>
</dbReference>
<dbReference type="OrthoDB" id="3225333at2"/>
<evidence type="ECO:0000313" key="4">
    <source>
        <dbReference type="Proteomes" id="UP000295302"/>
    </source>
</evidence>
<gene>
    <name evidence="3" type="ORF">E1286_02380</name>
</gene>
<dbReference type="EMBL" id="SMKQ01000003">
    <property type="protein sequence ID" value="TDD56493.1"/>
    <property type="molecule type" value="Genomic_DNA"/>
</dbReference>
<feature type="compositionally biased region" description="Low complexity" evidence="1">
    <location>
        <begin position="414"/>
        <end position="428"/>
    </location>
</feature>
<feature type="compositionally biased region" description="Basic and acidic residues" evidence="1">
    <location>
        <begin position="462"/>
        <end position="481"/>
    </location>
</feature>
<proteinExistence type="predicted"/>
<protein>
    <recommendedName>
        <fullName evidence="2">DUF7507 domain-containing protein</fullName>
    </recommendedName>
</protein>
<feature type="domain" description="DUF7507" evidence="2">
    <location>
        <begin position="321"/>
        <end position="411"/>
    </location>
</feature>
<feature type="domain" description="DUF7507" evidence="2">
    <location>
        <begin position="207"/>
        <end position="306"/>
    </location>
</feature>
<reference evidence="3 4" key="1">
    <citation type="submission" date="2019-03" db="EMBL/GenBank/DDBJ databases">
        <title>Draft genome sequences of novel Actinobacteria.</title>
        <authorList>
            <person name="Sahin N."/>
            <person name="Ay H."/>
            <person name="Saygin H."/>
        </authorList>
    </citation>
    <scope>NUCLEOTIDE SEQUENCE [LARGE SCALE GENOMIC DNA]</scope>
    <source>
        <strain evidence="3 4">CH32</strain>
    </source>
</reference>
<dbReference type="Proteomes" id="UP000295302">
    <property type="component" value="Unassembled WGS sequence"/>
</dbReference>